<keyword evidence="1" id="KW-0540">Nuclease</keyword>
<evidence type="ECO:0000313" key="6">
    <source>
        <dbReference type="Proteomes" id="UP000193467"/>
    </source>
</evidence>
<dbReference type="InterPro" id="IPR012337">
    <property type="entry name" value="RNaseH-like_sf"/>
</dbReference>
<dbReference type="InterPro" id="IPR002562">
    <property type="entry name" value="3'-5'_exonuclease_dom"/>
</dbReference>
<dbReference type="AlphaFoldDB" id="A0A1Y2FZ48"/>
<protein>
    <recommendedName>
        <fullName evidence="4">3'-5' exonuclease domain-containing protein</fullName>
    </recommendedName>
</protein>
<feature type="region of interest" description="Disordered" evidence="3">
    <location>
        <begin position="234"/>
        <end position="259"/>
    </location>
</feature>
<dbReference type="InterPro" id="IPR036397">
    <property type="entry name" value="RNaseH_sf"/>
</dbReference>
<dbReference type="InterPro" id="IPR051132">
    <property type="entry name" value="3-5_Exonuclease_domain"/>
</dbReference>
<feature type="compositionally biased region" description="Basic and acidic residues" evidence="3">
    <location>
        <begin position="432"/>
        <end position="445"/>
    </location>
</feature>
<feature type="compositionally biased region" description="Polar residues" evidence="3">
    <location>
        <begin position="67"/>
        <end position="79"/>
    </location>
</feature>
<dbReference type="SUPFAM" id="SSF53098">
    <property type="entry name" value="Ribonuclease H-like"/>
    <property type="match status" value="1"/>
</dbReference>
<keyword evidence="2" id="KW-0378">Hydrolase</keyword>
<dbReference type="InParanoid" id="A0A1Y2FZ48"/>
<feature type="compositionally biased region" description="Low complexity" evidence="3">
    <location>
        <begin position="1"/>
        <end position="23"/>
    </location>
</feature>
<organism evidence="5 6">
    <name type="scientific">Leucosporidium creatinivorum</name>
    <dbReference type="NCBI Taxonomy" id="106004"/>
    <lineage>
        <taxon>Eukaryota</taxon>
        <taxon>Fungi</taxon>
        <taxon>Dikarya</taxon>
        <taxon>Basidiomycota</taxon>
        <taxon>Pucciniomycotina</taxon>
        <taxon>Microbotryomycetes</taxon>
        <taxon>Leucosporidiales</taxon>
        <taxon>Leucosporidium</taxon>
    </lineage>
</organism>
<dbReference type="GO" id="GO:0008408">
    <property type="term" value="F:3'-5' exonuclease activity"/>
    <property type="evidence" value="ECO:0007669"/>
    <property type="project" value="InterPro"/>
</dbReference>
<evidence type="ECO:0000313" key="5">
    <source>
        <dbReference type="EMBL" id="ORY89405.1"/>
    </source>
</evidence>
<evidence type="ECO:0000256" key="2">
    <source>
        <dbReference type="ARBA" id="ARBA00022801"/>
    </source>
</evidence>
<dbReference type="PANTHER" id="PTHR13620">
    <property type="entry name" value="3-5 EXONUCLEASE"/>
    <property type="match status" value="1"/>
</dbReference>
<feature type="compositionally biased region" description="Polar residues" evidence="3">
    <location>
        <begin position="100"/>
        <end position="116"/>
    </location>
</feature>
<dbReference type="SMART" id="SM00474">
    <property type="entry name" value="35EXOc"/>
    <property type="match status" value="1"/>
</dbReference>
<dbReference type="Proteomes" id="UP000193467">
    <property type="component" value="Unassembled WGS sequence"/>
</dbReference>
<feature type="compositionally biased region" description="Polar residues" evidence="3">
    <location>
        <begin position="386"/>
        <end position="402"/>
    </location>
</feature>
<feature type="region of interest" description="Disordered" evidence="3">
    <location>
        <begin position="776"/>
        <end position="805"/>
    </location>
</feature>
<feature type="compositionally biased region" description="Low complexity" evidence="3">
    <location>
        <begin position="118"/>
        <end position="129"/>
    </location>
</feature>
<dbReference type="GO" id="GO:0006139">
    <property type="term" value="P:nucleobase-containing compound metabolic process"/>
    <property type="evidence" value="ECO:0007669"/>
    <property type="project" value="InterPro"/>
</dbReference>
<gene>
    <name evidence="5" type="ORF">BCR35DRAFT_300578</name>
</gene>
<reference evidence="5 6" key="1">
    <citation type="submission" date="2016-07" db="EMBL/GenBank/DDBJ databases">
        <title>Pervasive Adenine N6-methylation of Active Genes in Fungi.</title>
        <authorList>
            <consortium name="DOE Joint Genome Institute"/>
            <person name="Mondo S.J."/>
            <person name="Dannebaum R.O."/>
            <person name="Kuo R.C."/>
            <person name="Labutti K."/>
            <person name="Haridas S."/>
            <person name="Kuo A."/>
            <person name="Salamov A."/>
            <person name="Ahrendt S.R."/>
            <person name="Lipzen A."/>
            <person name="Sullivan W."/>
            <person name="Andreopoulos W.B."/>
            <person name="Clum A."/>
            <person name="Lindquist E."/>
            <person name="Daum C."/>
            <person name="Ramamoorthy G.K."/>
            <person name="Gryganskyi A."/>
            <person name="Culley D."/>
            <person name="Magnuson J.K."/>
            <person name="James T.Y."/>
            <person name="O'Malley M.A."/>
            <person name="Stajich J.E."/>
            <person name="Spatafora J.W."/>
            <person name="Visel A."/>
            <person name="Grigoriev I.V."/>
        </authorList>
    </citation>
    <scope>NUCLEOTIDE SEQUENCE [LARGE SCALE GENOMIC DNA]</scope>
    <source>
        <strain evidence="5 6">62-1032</strain>
    </source>
</reference>
<feature type="region of interest" description="Disordered" evidence="3">
    <location>
        <begin position="432"/>
        <end position="527"/>
    </location>
</feature>
<dbReference type="GO" id="GO:0003676">
    <property type="term" value="F:nucleic acid binding"/>
    <property type="evidence" value="ECO:0007669"/>
    <property type="project" value="InterPro"/>
</dbReference>
<evidence type="ECO:0000256" key="3">
    <source>
        <dbReference type="SAM" id="MobiDB-lite"/>
    </source>
</evidence>
<keyword evidence="6" id="KW-1185">Reference proteome</keyword>
<feature type="compositionally biased region" description="Polar residues" evidence="3">
    <location>
        <begin position="476"/>
        <end position="498"/>
    </location>
</feature>
<dbReference type="GO" id="GO:0005634">
    <property type="term" value="C:nucleus"/>
    <property type="evidence" value="ECO:0007669"/>
    <property type="project" value="TreeGrafter"/>
</dbReference>
<feature type="compositionally biased region" description="Low complexity" evidence="3">
    <location>
        <begin position="145"/>
        <end position="158"/>
    </location>
</feature>
<feature type="compositionally biased region" description="Low complexity" evidence="3">
    <location>
        <begin position="502"/>
        <end position="512"/>
    </location>
</feature>
<dbReference type="CDD" id="cd06141">
    <property type="entry name" value="WRN_exo"/>
    <property type="match status" value="1"/>
</dbReference>
<dbReference type="OrthoDB" id="1920326at2759"/>
<feature type="compositionally biased region" description="Polar residues" evidence="3">
    <location>
        <begin position="40"/>
        <end position="50"/>
    </location>
</feature>
<dbReference type="STRING" id="106004.A0A1Y2FZ48"/>
<feature type="compositionally biased region" description="Low complexity" evidence="3">
    <location>
        <begin position="789"/>
        <end position="805"/>
    </location>
</feature>
<dbReference type="PANTHER" id="PTHR13620:SF104">
    <property type="entry name" value="EXONUCLEASE 3'-5' DOMAIN-CONTAINING PROTEIN 2"/>
    <property type="match status" value="1"/>
</dbReference>
<dbReference type="Gene3D" id="3.30.420.10">
    <property type="entry name" value="Ribonuclease H-like superfamily/Ribonuclease H"/>
    <property type="match status" value="1"/>
</dbReference>
<feature type="region of interest" description="Disordered" evidence="3">
    <location>
        <begin position="1"/>
        <end position="189"/>
    </location>
</feature>
<dbReference type="GO" id="GO:0005737">
    <property type="term" value="C:cytoplasm"/>
    <property type="evidence" value="ECO:0007669"/>
    <property type="project" value="TreeGrafter"/>
</dbReference>
<accession>A0A1Y2FZ48</accession>
<evidence type="ECO:0000259" key="4">
    <source>
        <dbReference type="SMART" id="SM00474"/>
    </source>
</evidence>
<dbReference type="EMBL" id="MCGR01000006">
    <property type="protein sequence ID" value="ORY89405.1"/>
    <property type="molecule type" value="Genomic_DNA"/>
</dbReference>
<feature type="region of interest" description="Disordered" evidence="3">
    <location>
        <begin position="307"/>
        <end position="411"/>
    </location>
</feature>
<feature type="domain" description="3'-5' exonuclease" evidence="4">
    <location>
        <begin position="567"/>
        <end position="744"/>
    </location>
</feature>
<evidence type="ECO:0000256" key="1">
    <source>
        <dbReference type="ARBA" id="ARBA00022722"/>
    </source>
</evidence>
<name>A0A1Y2FZ48_9BASI</name>
<proteinExistence type="predicted"/>
<feature type="compositionally biased region" description="Acidic residues" evidence="3">
    <location>
        <begin position="450"/>
        <end position="460"/>
    </location>
</feature>
<dbReference type="Pfam" id="PF01612">
    <property type="entry name" value="DNA_pol_A_exo1"/>
    <property type="match status" value="1"/>
</dbReference>
<comment type="caution">
    <text evidence="5">The sequence shown here is derived from an EMBL/GenBank/DDBJ whole genome shotgun (WGS) entry which is preliminary data.</text>
</comment>
<sequence>MLRAARAAPTSPSRSRQRQPTASLSPWNPSIPIRFAPESIQHTRSTTAEPAQSKGWQPGDPILFDQRGNQPQPSHQVQNKGKGKQAASVDQRRSPPVSPARTSINTTQATISSSPRFSLLSNTTSNTSTQSWGLLSHRWEPPSPSLSSTSLADRSTSTMRFSPSRSYARLSAASGTGELRRPESPFRGGGAEMEEMLEVEFGSFTGAMDEFGNGKVDMGVQAGTPWARRKARGERDEMSHSPFPFPSPMQPVQLGGSQLPPVLSQAQVDDLLEGIDFDDEMDLEFELSVSEGNDSAASFHSALDSPLPLSLPKASPPPPPRSPNFSLRTRHPRHAPPSPLSDNLEEDLFSPQPIPHAQARRAHSPPPRHGSPISASSFYPPPLLTASRSNPGAQARAFSTSAPREELSREEMMAALEAEAEEGVSSEIEFLEPRRATAAARREVETLVLSEEEGDSEEVEILPPPSSSRIKPPSSIATSKPTSTSTAVPPKPSSSSGWFTKPSPSTSTSVPAPSRPAPRARPPPKEGTLAYKKALAASRKAEATASLRAQYPRDFRWERWGVKRARMIYSRDEEEVERVVRGMKGPLGFDLEWEPSTRRGVENKTAVVQLCDEETILIVHLAQMKRFPPLLKAVLEDPEIIKLGVQIAGDARKLTRDYPGFAPRGLLELNNVAKTVDPDRFKGQTGLVGLQKLVGVYLDHYLSKEGGVRMGKWGEELGEEQLYYAANDVFSSLHVFLALQSLAAESESEGSTSSASYLYHVSSNISTASSFRPPLKPSGLHALPSHNAPLTTLSTSPGSSRRLSPTPRQLEAYTLFHTSTLPIDEVALQMEIKPLSVVWGLLNCLSTVEGSEFEIDERRVLEAVEEVGGVEVHRRMAEEGREVLERCRERLRERGVEV</sequence>